<evidence type="ECO:0000313" key="4">
    <source>
        <dbReference type="Proteomes" id="UP001233271"/>
    </source>
</evidence>
<keyword evidence="4" id="KW-1185">Reference proteome</keyword>
<dbReference type="EMBL" id="AP028215">
    <property type="protein sequence ID" value="BEI92001.1"/>
    <property type="molecule type" value="Genomic_DNA"/>
</dbReference>
<feature type="region of interest" description="Disordered" evidence="1">
    <location>
        <begin position="44"/>
        <end position="90"/>
    </location>
</feature>
<accession>A0AA48L4U7</accession>
<dbReference type="GO" id="GO:0098703">
    <property type="term" value="P:calcium ion import across plasma membrane"/>
    <property type="evidence" value="ECO:0007669"/>
    <property type="project" value="InterPro"/>
</dbReference>
<dbReference type="Pfam" id="PF12929">
    <property type="entry name" value="Mid1"/>
    <property type="match status" value="1"/>
</dbReference>
<dbReference type="RefSeq" id="XP_060457266.1">
    <property type="nucleotide sequence ID" value="XM_060600698.1"/>
</dbReference>
<dbReference type="Proteomes" id="UP001233271">
    <property type="component" value="Chromosome 4"/>
</dbReference>
<gene>
    <name evidence="3" type="primary">MID1</name>
    <name evidence="3" type="ORF">CcaverHIS019_0408210</name>
</gene>
<dbReference type="PANTHER" id="PTHR39142:SF1">
    <property type="entry name" value="AEL197CP"/>
    <property type="match status" value="1"/>
</dbReference>
<dbReference type="KEGG" id="ccac:CcaHIS019_0408210"/>
<dbReference type="GO" id="GO:0005262">
    <property type="term" value="F:calcium channel activity"/>
    <property type="evidence" value="ECO:0007669"/>
    <property type="project" value="InterPro"/>
</dbReference>
<sequence length="628" mass="67358">MLRWRSEATEATMRRSGRPRLRLRLPLVTLFLLVLLPLSLGQDQAGNTGTETSTSTSSTSSASVSSSTVRTSPTFLSRSSSSGTSTATTTRSAYEVAPTVLLADEGVTYNFTLNRTAPAFLAHFANNVTDRALGVILNIGQLAPNGSEPLPKVIVTTEDNYLPHDGRRSRTSGGSARTGYNIGEGNSWQIVWDNGFGNWTHGVDRNWNVANHSAVAPRLLIGRGINDDVILDPTLIGAGNVTVYLGYTVLDTPPGGYFDYTKVGGIDATHPYFGDSSATEALVFSPLRLADKPPQPKYPNYTLPGPELSLPDFKAILNGSEAANNNTFLFGGRAQSVTFVVLPTSSTPSELSNSAAAIRAEVALLPPADTPTVNSNGSMWTTVGGTAGFRDYVVFGNLKPSTNYTVWAVGADGITMSQPAWFTTKQATFRCPLLLPTTMCPGVGYASPLSDSPSTLSAIPQEYADFIAASLQAFEVSVLTGACGRDRYSFVSDCADCYAAYREWLCRLVLPQCAGDDVAFVDVDPSGPQSPYRLDRTLESPRNTNISSSTGTPTYPIDYFELMPCINTCTRVSQLCPSSLQWNCPRRHFNANESYAFVTGNNALGDGSANTGWPATDVYGNRWCNGLL</sequence>
<feature type="compositionally biased region" description="Low complexity" evidence="1">
    <location>
        <begin position="48"/>
        <end position="90"/>
    </location>
</feature>
<evidence type="ECO:0000256" key="1">
    <source>
        <dbReference type="SAM" id="MobiDB-lite"/>
    </source>
</evidence>
<evidence type="ECO:0000313" key="3">
    <source>
        <dbReference type="EMBL" id="BEI92001.1"/>
    </source>
</evidence>
<keyword evidence="2" id="KW-0732">Signal</keyword>
<dbReference type="GeneID" id="85495871"/>
<proteinExistence type="predicted"/>
<protein>
    <recommendedName>
        <fullName evidence="5">FZ domain-containing protein</fullName>
    </recommendedName>
</protein>
<evidence type="ECO:0008006" key="5">
    <source>
        <dbReference type="Google" id="ProtNLM"/>
    </source>
</evidence>
<dbReference type="PANTHER" id="PTHR39142">
    <property type="entry name" value="MID1P"/>
    <property type="match status" value="1"/>
</dbReference>
<name>A0AA48L4U7_9TREE</name>
<evidence type="ECO:0000256" key="2">
    <source>
        <dbReference type="SAM" id="SignalP"/>
    </source>
</evidence>
<dbReference type="AlphaFoldDB" id="A0AA48L4U7"/>
<feature type="chain" id="PRO_5041332974" description="FZ domain-containing protein" evidence="2">
    <location>
        <begin position="42"/>
        <end position="628"/>
    </location>
</feature>
<organism evidence="3 4">
    <name type="scientific">Cutaneotrichosporon cavernicola</name>
    <dbReference type="NCBI Taxonomy" id="279322"/>
    <lineage>
        <taxon>Eukaryota</taxon>
        <taxon>Fungi</taxon>
        <taxon>Dikarya</taxon>
        <taxon>Basidiomycota</taxon>
        <taxon>Agaricomycotina</taxon>
        <taxon>Tremellomycetes</taxon>
        <taxon>Trichosporonales</taxon>
        <taxon>Trichosporonaceae</taxon>
        <taxon>Cutaneotrichosporon</taxon>
    </lineage>
</organism>
<dbReference type="InterPro" id="IPR024338">
    <property type="entry name" value="MID1/Yam8"/>
</dbReference>
<reference evidence="3" key="1">
    <citation type="journal article" date="2023" name="BMC Genomics">
        <title>Chromosome-level genome assemblies of Cutaneotrichosporon spp. (Trichosporonales, Basidiomycota) reveal imbalanced evolution between nucleotide sequences and chromosome synteny.</title>
        <authorList>
            <person name="Kobayashi Y."/>
            <person name="Kayamori A."/>
            <person name="Aoki K."/>
            <person name="Shiwa Y."/>
            <person name="Matsutani M."/>
            <person name="Fujita N."/>
            <person name="Sugita T."/>
            <person name="Iwasaki W."/>
            <person name="Tanaka N."/>
            <person name="Takashima M."/>
        </authorList>
    </citation>
    <scope>NUCLEOTIDE SEQUENCE</scope>
    <source>
        <strain evidence="3">HIS019</strain>
    </source>
</reference>
<feature type="signal peptide" evidence="2">
    <location>
        <begin position="1"/>
        <end position="41"/>
    </location>
</feature>